<dbReference type="InterPro" id="IPR011701">
    <property type="entry name" value="MFS"/>
</dbReference>
<feature type="domain" description="Major facilitator superfamily (MFS) profile" evidence="9">
    <location>
        <begin position="20"/>
        <end position="404"/>
    </location>
</feature>
<dbReference type="NCBIfam" id="TIGR00710">
    <property type="entry name" value="efflux_Bcr_CflA"/>
    <property type="match status" value="1"/>
</dbReference>
<reference evidence="10 11" key="1">
    <citation type="journal article" date="2007" name="Int. J. Syst. Evol. Microbiol.">
        <title>Paenibacillus ginsengarvi sp. nov., isolated from soil from ginseng cultivation.</title>
        <authorList>
            <person name="Yoon M.H."/>
            <person name="Ten L.N."/>
            <person name="Im W.T."/>
        </authorList>
    </citation>
    <scope>NUCLEOTIDE SEQUENCE [LARGE SCALE GENOMIC DNA]</scope>
    <source>
        <strain evidence="10 11">KCTC 13059</strain>
    </source>
</reference>
<feature type="transmembrane region" description="Helical" evidence="8">
    <location>
        <begin position="290"/>
        <end position="310"/>
    </location>
</feature>
<protein>
    <recommendedName>
        <fullName evidence="8">Bcr/CflA family efflux transporter</fullName>
    </recommendedName>
</protein>
<dbReference type="InterPro" id="IPR036259">
    <property type="entry name" value="MFS_trans_sf"/>
</dbReference>
<dbReference type="PROSITE" id="PS50850">
    <property type="entry name" value="MFS"/>
    <property type="match status" value="1"/>
</dbReference>
<sequence>MNERLADLPPAGKTPSRARLALILGTLSAFGPFSLDMYLPALPELAADLNTTASLAQLSLTACLAGLASGQLLAGPISDVRGRRLPLLIGLIVYAVSSLLCMFSPSVWTFVLMRFVQGLAGAAGIVISRAVARDLFGGAALTRFMASLSLVNGAAPIIAPIAGGQLLQFMSWRGVFFVLSLLGLLTLIAVFFGLPETLPEDRRSRGGLKATWRTFGRITRDRSFMGYALSQGLVAAAMFAYIAGSPFVLQKIYGASPQMFSLCFAVNGLGIIAVSQVTGRLAGRLGETRLLIGGLIMAACGGTALLLATMAQAGLYGILIPLFFVVSSVGVVNTASFSLAMRGQANSAGSASALLGVMMFMFGGIVAPLVGIAGEGTALPMGLVIAAGDIGALVVYLGMIGVGKRAVVRRENQ</sequence>
<evidence type="ECO:0000313" key="10">
    <source>
        <dbReference type="EMBL" id="RKN85906.1"/>
    </source>
</evidence>
<keyword evidence="6 8" id="KW-1133">Transmembrane helix</keyword>
<feature type="transmembrane region" description="Helical" evidence="8">
    <location>
        <begin position="111"/>
        <end position="132"/>
    </location>
</feature>
<dbReference type="RefSeq" id="WP_120746273.1">
    <property type="nucleotide sequence ID" value="NZ_RBAH01000003.1"/>
</dbReference>
<evidence type="ECO:0000256" key="2">
    <source>
        <dbReference type="ARBA" id="ARBA00006236"/>
    </source>
</evidence>
<feature type="transmembrane region" description="Helical" evidence="8">
    <location>
        <begin position="20"/>
        <end position="41"/>
    </location>
</feature>
<dbReference type="GO" id="GO:0042910">
    <property type="term" value="F:xenobiotic transmembrane transporter activity"/>
    <property type="evidence" value="ECO:0007669"/>
    <property type="project" value="InterPro"/>
</dbReference>
<dbReference type="Proteomes" id="UP000282311">
    <property type="component" value="Unassembled WGS sequence"/>
</dbReference>
<feature type="transmembrane region" description="Helical" evidence="8">
    <location>
        <begin position="353"/>
        <end position="373"/>
    </location>
</feature>
<comment type="caution">
    <text evidence="10">The sequence shown here is derived from an EMBL/GenBank/DDBJ whole genome shotgun (WGS) entry which is preliminary data.</text>
</comment>
<evidence type="ECO:0000256" key="4">
    <source>
        <dbReference type="ARBA" id="ARBA00022475"/>
    </source>
</evidence>
<dbReference type="SUPFAM" id="SSF103473">
    <property type="entry name" value="MFS general substrate transporter"/>
    <property type="match status" value="1"/>
</dbReference>
<dbReference type="EMBL" id="RBAH01000003">
    <property type="protein sequence ID" value="RKN85906.1"/>
    <property type="molecule type" value="Genomic_DNA"/>
</dbReference>
<dbReference type="FunFam" id="1.20.1720.10:FF:000005">
    <property type="entry name" value="Bcr/CflA family efflux transporter"/>
    <property type="match status" value="1"/>
</dbReference>
<keyword evidence="5 8" id="KW-0812">Transmembrane</keyword>
<keyword evidence="11" id="KW-1185">Reference proteome</keyword>
<dbReference type="InterPro" id="IPR001958">
    <property type="entry name" value="Tet-R_TetA/multi-R_MdtG-like"/>
</dbReference>
<dbReference type="GO" id="GO:0005886">
    <property type="term" value="C:plasma membrane"/>
    <property type="evidence" value="ECO:0007669"/>
    <property type="project" value="UniProtKB-SubCell"/>
</dbReference>
<dbReference type="AlphaFoldDB" id="A0A3B0CSU8"/>
<keyword evidence="3 8" id="KW-0813">Transport</keyword>
<dbReference type="InterPro" id="IPR004812">
    <property type="entry name" value="Efflux_drug-R_Bcr/CmlA"/>
</dbReference>
<evidence type="ECO:0000256" key="8">
    <source>
        <dbReference type="RuleBase" id="RU365088"/>
    </source>
</evidence>
<feature type="transmembrane region" description="Helical" evidence="8">
    <location>
        <begin position="174"/>
        <end position="194"/>
    </location>
</feature>
<dbReference type="OrthoDB" id="9800416at2"/>
<evidence type="ECO:0000256" key="1">
    <source>
        <dbReference type="ARBA" id="ARBA00004651"/>
    </source>
</evidence>
<evidence type="ECO:0000256" key="3">
    <source>
        <dbReference type="ARBA" id="ARBA00022448"/>
    </source>
</evidence>
<evidence type="ECO:0000256" key="5">
    <source>
        <dbReference type="ARBA" id="ARBA00022692"/>
    </source>
</evidence>
<dbReference type="PANTHER" id="PTHR23502">
    <property type="entry name" value="MAJOR FACILITATOR SUPERFAMILY"/>
    <property type="match status" value="1"/>
</dbReference>
<dbReference type="Gene3D" id="1.20.1720.10">
    <property type="entry name" value="Multidrug resistance protein D"/>
    <property type="match status" value="1"/>
</dbReference>
<feature type="transmembrane region" description="Helical" evidence="8">
    <location>
        <begin position="316"/>
        <end position="341"/>
    </location>
</feature>
<dbReference type="InterPro" id="IPR020846">
    <property type="entry name" value="MFS_dom"/>
</dbReference>
<feature type="transmembrane region" description="Helical" evidence="8">
    <location>
        <begin position="259"/>
        <end position="278"/>
    </location>
</feature>
<evidence type="ECO:0000313" key="11">
    <source>
        <dbReference type="Proteomes" id="UP000282311"/>
    </source>
</evidence>
<feature type="transmembrane region" description="Helical" evidence="8">
    <location>
        <begin position="224"/>
        <end position="244"/>
    </location>
</feature>
<feature type="transmembrane region" description="Helical" evidence="8">
    <location>
        <begin position="85"/>
        <end position="105"/>
    </location>
</feature>
<feature type="transmembrane region" description="Helical" evidence="8">
    <location>
        <begin position="379"/>
        <end position="402"/>
    </location>
</feature>
<comment type="similarity">
    <text evidence="2 8">Belongs to the major facilitator superfamily. Bcr/CmlA family.</text>
</comment>
<evidence type="ECO:0000259" key="9">
    <source>
        <dbReference type="PROSITE" id="PS50850"/>
    </source>
</evidence>
<dbReference type="GO" id="GO:1990961">
    <property type="term" value="P:xenobiotic detoxification by transmembrane export across the plasma membrane"/>
    <property type="evidence" value="ECO:0007669"/>
    <property type="project" value="InterPro"/>
</dbReference>
<keyword evidence="4 8" id="KW-1003">Cell membrane</keyword>
<accession>A0A3B0CSU8</accession>
<keyword evidence="7 8" id="KW-0472">Membrane</keyword>
<dbReference type="CDD" id="cd17320">
    <property type="entry name" value="MFS_MdfA_MDR_like"/>
    <property type="match status" value="1"/>
</dbReference>
<proteinExistence type="inferred from homology"/>
<feature type="transmembrane region" description="Helical" evidence="8">
    <location>
        <begin position="144"/>
        <end position="162"/>
    </location>
</feature>
<name>A0A3B0CSU8_9BACL</name>
<dbReference type="PRINTS" id="PR01035">
    <property type="entry name" value="TCRTETA"/>
</dbReference>
<evidence type="ECO:0000256" key="7">
    <source>
        <dbReference type="ARBA" id="ARBA00023136"/>
    </source>
</evidence>
<feature type="transmembrane region" description="Helical" evidence="8">
    <location>
        <begin position="53"/>
        <end position="73"/>
    </location>
</feature>
<organism evidence="10 11">
    <name type="scientific">Paenibacillus ginsengarvi</name>
    <dbReference type="NCBI Taxonomy" id="400777"/>
    <lineage>
        <taxon>Bacteria</taxon>
        <taxon>Bacillati</taxon>
        <taxon>Bacillota</taxon>
        <taxon>Bacilli</taxon>
        <taxon>Bacillales</taxon>
        <taxon>Paenibacillaceae</taxon>
        <taxon>Paenibacillus</taxon>
    </lineage>
</organism>
<gene>
    <name evidence="10" type="ORF">D7M11_06120</name>
</gene>
<dbReference type="PANTHER" id="PTHR23502:SF132">
    <property type="entry name" value="POLYAMINE TRANSPORTER 2-RELATED"/>
    <property type="match status" value="1"/>
</dbReference>
<evidence type="ECO:0000256" key="6">
    <source>
        <dbReference type="ARBA" id="ARBA00022989"/>
    </source>
</evidence>
<comment type="subcellular location">
    <subcellularLocation>
        <location evidence="1 8">Cell membrane</location>
        <topology evidence="1 8">Multi-pass membrane protein</topology>
    </subcellularLocation>
</comment>
<dbReference type="Pfam" id="PF07690">
    <property type="entry name" value="MFS_1"/>
    <property type="match status" value="1"/>
</dbReference>